<evidence type="ECO:0008006" key="3">
    <source>
        <dbReference type="Google" id="ProtNLM"/>
    </source>
</evidence>
<dbReference type="AlphaFoldDB" id="A0A8H4Q7J6"/>
<organism evidence="1 2">
    <name type="scientific">Ophiocordyceps camponoti-floridani</name>
    <dbReference type="NCBI Taxonomy" id="2030778"/>
    <lineage>
        <taxon>Eukaryota</taxon>
        <taxon>Fungi</taxon>
        <taxon>Dikarya</taxon>
        <taxon>Ascomycota</taxon>
        <taxon>Pezizomycotina</taxon>
        <taxon>Sordariomycetes</taxon>
        <taxon>Hypocreomycetidae</taxon>
        <taxon>Hypocreales</taxon>
        <taxon>Ophiocordycipitaceae</taxon>
        <taxon>Ophiocordyceps</taxon>
    </lineage>
</organism>
<dbReference type="InterPro" id="IPR008775">
    <property type="entry name" value="Phytyl_CoA_dOase-like"/>
</dbReference>
<dbReference type="PANTHER" id="PTHR21308">
    <property type="entry name" value="PHYTANOYL-COA ALPHA-HYDROXYLASE"/>
    <property type="match status" value="1"/>
</dbReference>
<dbReference type="Proteomes" id="UP000562929">
    <property type="component" value="Unassembled WGS sequence"/>
</dbReference>
<sequence>MTEELAISLGGTRLFQAQDPPSITSLEALCSRTTKPEEYPLASTIQDNIPIYKLPPFTTTTPSYRAALQDEWYRILLHGPGVLVIKSLFTDVKLINRVTTVFNTIISREASSHRGDHFSNTSPNARIWNALGKHALSDPPSFISYYSNPYLSLVAESWLGPCYRLTAQVNNVRPGSEAQVCHRDYHLGFMTDTQCAQYPRATHLASQFLTLQGAVAHVDMPAASGPTRLLPYSQILAAGYLAYRLRPFIDFFDDHHVALPLNQGDGLFFNPALMHAAGQNNSPTDRLANLLQISSPLGKPMEAVDAIPLVDTCWELLLKHYGEGKHHEVRAVVAAMAEGYPFPTNLDRNAPRGGSSMAPESEREVLWACLGEGSEKELVLERLRDLRRASRA</sequence>
<gene>
    <name evidence="1" type="ORF">GQ602_003017</name>
</gene>
<dbReference type="OrthoDB" id="187894at2759"/>
<dbReference type="InterPro" id="IPR047128">
    <property type="entry name" value="PhyH"/>
</dbReference>
<comment type="caution">
    <text evidence="1">The sequence shown here is derived from an EMBL/GenBank/DDBJ whole genome shotgun (WGS) entry which is preliminary data.</text>
</comment>
<dbReference type="GO" id="GO:0001561">
    <property type="term" value="P:fatty acid alpha-oxidation"/>
    <property type="evidence" value="ECO:0007669"/>
    <property type="project" value="InterPro"/>
</dbReference>
<dbReference type="SUPFAM" id="SSF51197">
    <property type="entry name" value="Clavaminate synthase-like"/>
    <property type="match status" value="1"/>
</dbReference>
<dbReference type="PANTHER" id="PTHR21308:SF8">
    <property type="entry name" value="PHYTANOYL-COA DIOXYGENASE FAMILY PROTEIN (AFU_ORTHOLOGUE AFUA_2G09620)"/>
    <property type="match status" value="1"/>
</dbReference>
<evidence type="ECO:0000313" key="1">
    <source>
        <dbReference type="EMBL" id="KAF4589128.1"/>
    </source>
</evidence>
<reference evidence="1 2" key="1">
    <citation type="journal article" date="2020" name="G3 (Bethesda)">
        <title>Genetic Underpinnings of Host Manipulation by Ophiocordyceps as Revealed by Comparative Transcriptomics.</title>
        <authorList>
            <person name="Will I."/>
            <person name="Das B."/>
            <person name="Trinh T."/>
            <person name="Brachmann A."/>
            <person name="Ohm R.A."/>
            <person name="de Bekker C."/>
        </authorList>
    </citation>
    <scope>NUCLEOTIDE SEQUENCE [LARGE SCALE GENOMIC DNA]</scope>
    <source>
        <strain evidence="1 2">EC05</strain>
    </source>
</reference>
<dbReference type="EMBL" id="JAACLJ010000003">
    <property type="protein sequence ID" value="KAF4589128.1"/>
    <property type="molecule type" value="Genomic_DNA"/>
</dbReference>
<proteinExistence type="predicted"/>
<dbReference type="Pfam" id="PF05721">
    <property type="entry name" value="PhyH"/>
    <property type="match status" value="1"/>
</dbReference>
<dbReference type="GO" id="GO:0048244">
    <property type="term" value="F:phytanoyl-CoA dioxygenase activity"/>
    <property type="evidence" value="ECO:0007669"/>
    <property type="project" value="InterPro"/>
</dbReference>
<name>A0A8H4Q7J6_9HYPO</name>
<accession>A0A8H4Q7J6</accession>
<dbReference type="Gene3D" id="2.60.120.620">
    <property type="entry name" value="q2cbj1_9rhob like domain"/>
    <property type="match status" value="1"/>
</dbReference>
<keyword evidence="2" id="KW-1185">Reference proteome</keyword>
<evidence type="ECO:0000313" key="2">
    <source>
        <dbReference type="Proteomes" id="UP000562929"/>
    </source>
</evidence>
<protein>
    <recommendedName>
        <fullName evidence="3">Phytanoyl-CoA dioxygenase</fullName>
    </recommendedName>
</protein>